<feature type="region of interest" description="Disordered" evidence="1">
    <location>
        <begin position="508"/>
        <end position="529"/>
    </location>
</feature>
<dbReference type="OrthoDB" id="1881at2759"/>
<dbReference type="PANTHER" id="PTHR12307:SF36">
    <property type="entry name" value="GLYCOGEN-BINDING SUBUNIT 76A"/>
    <property type="match status" value="1"/>
</dbReference>
<dbReference type="InterPro" id="IPR005036">
    <property type="entry name" value="CBM21_dom"/>
</dbReference>
<name>A0A816B611_9BILA</name>
<dbReference type="Proteomes" id="UP000663855">
    <property type="component" value="Unassembled WGS sequence"/>
</dbReference>
<dbReference type="EMBL" id="CAJNOW010000120">
    <property type="protein sequence ID" value="CAF1241494.1"/>
    <property type="molecule type" value="Genomic_DNA"/>
</dbReference>
<gene>
    <name evidence="4" type="ORF">CJN711_LOCUS35543</name>
    <name evidence="3" type="ORF">KQP761_LOCUS1820</name>
    <name evidence="5" type="ORF">MBJ925_LOCUS39036</name>
</gene>
<feature type="region of interest" description="Disordered" evidence="1">
    <location>
        <begin position="441"/>
        <end position="461"/>
    </location>
</feature>
<feature type="domain" description="CBM21" evidence="2">
    <location>
        <begin position="653"/>
        <end position="758"/>
    </location>
</feature>
<dbReference type="Gene3D" id="2.60.40.2440">
    <property type="entry name" value="Carbohydrate binding type-21 domain"/>
    <property type="match status" value="1"/>
</dbReference>
<dbReference type="PROSITE" id="PS51159">
    <property type="entry name" value="CBM21"/>
    <property type="match status" value="1"/>
</dbReference>
<feature type="region of interest" description="Disordered" evidence="1">
    <location>
        <begin position="367"/>
        <end position="397"/>
    </location>
</feature>
<reference evidence="4" key="1">
    <citation type="submission" date="2021-02" db="EMBL/GenBank/DDBJ databases">
        <authorList>
            <person name="Nowell W R."/>
        </authorList>
    </citation>
    <scope>NUCLEOTIDE SEQUENCE</scope>
</reference>
<evidence type="ECO:0000259" key="2">
    <source>
        <dbReference type="PROSITE" id="PS51159"/>
    </source>
</evidence>
<dbReference type="GO" id="GO:0008157">
    <property type="term" value="F:protein phosphatase 1 binding"/>
    <property type="evidence" value="ECO:0007669"/>
    <property type="project" value="TreeGrafter"/>
</dbReference>
<feature type="region of interest" description="Disordered" evidence="1">
    <location>
        <begin position="1"/>
        <end position="39"/>
    </location>
</feature>
<feature type="compositionally biased region" description="Polar residues" evidence="1">
    <location>
        <begin position="441"/>
        <end position="454"/>
    </location>
</feature>
<feature type="compositionally biased region" description="Basic residues" evidence="1">
    <location>
        <begin position="381"/>
        <end position="391"/>
    </location>
</feature>
<dbReference type="GO" id="GO:0005979">
    <property type="term" value="P:regulation of glycogen biosynthetic process"/>
    <property type="evidence" value="ECO:0007669"/>
    <property type="project" value="TreeGrafter"/>
</dbReference>
<accession>A0A816B611</accession>
<protein>
    <recommendedName>
        <fullName evidence="2">CBM21 domain-containing protein</fullName>
    </recommendedName>
</protein>
<dbReference type="GO" id="GO:0000164">
    <property type="term" value="C:protein phosphatase type 1 complex"/>
    <property type="evidence" value="ECO:0007669"/>
    <property type="project" value="TreeGrafter"/>
</dbReference>
<comment type="caution">
    <text evidence="4">The sequence shown here is derived from an EMBL/GenBank/DDBJ whole genome shotgun (WGS) entry which is preliminary data.</text>
</comment>
<feature type="compositionally biased region" description="Polar residues" evidence="1">
    <location>
        <begin position="16"/>
        <end position="25"/>
    </location>
</feature>
<dbReference type="InterPro" id="IPR050782">
    <property type="entry name" value="PP1_regulatory_subunit_3"/>
</dbReference>
<dbReference type="PANTHER" id="PTHR12307">
    <property type="entry name" value="PROTEIN PHOSPHATASE 1 REGULATORY SUBUNIT"/>
    <property type="match status" value="1"/>
</dbReference>
<dbReference type="Pfam" id="PF03370">
    <property type="entry name" value="CBM_21"/>
    <property type="match status" value="1"/>
</dbReference>
<proteinExistence type="predicted"/>
<dbReference type="Proteomes" id="UP000663834">
    <property type="component" value="Unassembled WGS sequence"/>
</dbReference>
<sequence>MSDPLLSTDKDDVNNHNEATNPTHSSIERNDEEEKQKQAQQQINCLSELTLAESDSFFTVLKRLCFYWRRIALEKIRVILTLLFMSMLNLTTRITCFTRQRTPSSSSSFNTSVSSSSIRTLESIEYTYIYCACNNNVFYAYTTDKIDSQEEELNNSSKSLLFIEKTHQQQQQQIDLPSLENSTMAQILMQQKIHRSSNISINRPATSQKDTSLVMRHSVDDRLFYHDSKQLLHFLTRVASEPQIFKHHHSQLANSNVKLIKSTRDFTISLPISNASVQLNELKNNEILFDDILIFNCDKIQSVSNSTTEDFTSDEIDNIVSTTNQPSEERLTLTDELEPLHVNGDSEAAYTNGYLKISESSEDVLIDSSSSLNDSDPHGERHFRRRKRRSSLTKTSVSLDDTQSIADLIEKISIDNETPQEANQNLELIESDDKENKNIIAQDTSDNKEPTQTIDDAEKSAPLRRCRGRRLRQRLYHHAVEVSSPQEITPNISSESYLSHETLHVESTTKISTPQPPTSPTLTVPSNQVTPNIAGGRLKRVGSNPSPKKNVRFADSVGRELVEVQYINSSTNGESRELAFLLDLSSSPPSFTNNNLYLPITSCSEHKPWSFDVVSKPTKPINAKPHSKRFYCLFRQPDSEHSDIYLHEVWKSQIKLEHADIPYISSSTGEQRLYGTLWVTNIGYQKAVSIKYTFNNWLNVYESEAQYCRHSNDSCNIDQFQITVPIPKDVDRIDFVLRYCVNGQEYWDNNLGKNYALQTDSAYTTATTISLPHGSDFNEMRFY</sequence>
<evidence type="ECO:0000313" key="6">
    <source>
        <dbReference type="Proteomes" id="UP000663855"/>
    </source>
</evidence>
<dbReference type="EMBL" id="CAJNRE010021963">
    <property type="protein sequence ID" value="CAF2265656.1"/>
    <property type="molecule type" value="Genomic_DNA"/>
</dbReference>
<organism evidence="4 6">
    <name type="scientific">Rotaria magnacalcarata</name>
    <dbReference type="NCBI Taxonomy" id="392030"/>
    <lineage>
        <taxon>Eukaryota</taxon>
        <taxon>Metazoa</taxon>
        <taxon>Spiralia</taxon>
        <taxon>Gnathifera</taxon>
        <taxon>Rotifera</taxon>
        <taxon>Eurotatoria</taxon>
        <taxon>Bdelloidea</taxon>
        <taxon>Philodinida</taxon>
        <taxon>Philodinidae</taxon>
        <taxon>Rotaria</taxon>
    </lineage>
</organism>
<dbReference type="Proteomes" id="UP000663824">
    <property type="component" value="Unassembled WGS sequence"/>
</dbReference>
<dbReference type="AlphaFoldDB" id="A0A816B611"/>
<feature type="compositionally biased region" description="Basic and acidic residues" evidence="1">
    <location>
        <begin position="26"/>
        <end position="37"/>
    </location>
</feature>
<evidence type="ECO:0000313" key="4">
    <source>
        <dbReference type="EMBL" id="CAF1603586.1"/>
    </source>
</evidence>
<evidence type="ECO:0000256" key="1">
    <source>
        <dbReference type="SAM" id="MobiDB-lite"/>
    </source>
</evidence>
<dbReference type="GO" id="GO:2001069">
    <property type="term" value="F:glycogen binding"/>
    <property type="evidence" value="ECO:0007669"/>
    <property type="project" value="TreeGrafter"/>
</dbReference>
<evidence type="ECO:0000313" key="3">
    <source>
        <dbReference type="EMBL" id="CAF1241494.1"/>
    </source>
</evidence>
<dbReference type="InterPro" id="IPR038175">
    <property type="entry name" value="CBM21_dom_sf"/>
</dbReference>
<dbReference type="EMBL" id="CAJNOV010017212">
    <property type="protein sequence ID" value="CAF1603586.1"/>
    <property type="molecule type" value="Genomic_DNA"/>
</dbReference>
<evidence type="ECO:0000313" key="5">
    <source>
        <dbReference type="EMBL" id="CAF2265656.1"/>
    </source>
</evidence>